<dbReference type="Proteomes" id="UP001235939">
    <property type="component" value="Chromosome 04"/>
</dbReference>
<feature type="compositionally biased region" description="Basic and acidic residues" evidence="1">
    <location>
        <begin position="81"/>
        <end position="99"/>
    </location>
</feature>
<gene>
    <name evidence="2" type="ORF">LAZ67_4000358</name>
</gene>
<protein>
    <submittedName>
        <fullName evidence="2">Uncharacterized protein</fullName>
    </submittedName>
</protein>
<sequence>MNRGGFELFQESCTKAKSQQVKIKILGHQVDQNGIRPDEEKIKAIFITSSPNILIAILSKINVVHRFYNPHGSVKADAAKISKDDPTCPNCHEEDQTVDHHRRLPPS</sequence>
<accession>A0ABY6KEN7</accession>
<evidence type="ECO:0000313" key="3">
    <source>
        <dbReference type="Proteomes" id="UP001235939"/>
    </source>
</evidence>
<feature type="region of interest" description="Disordered" evidence="1">
    <location>
        <begin position="81"/>
        <end position="107"/>
    </location>
</feature>
<evidence type="ECO:0000256" key="1">
    <source>
        <dbReference type="SAM" id="MobiDB-lite"/>
    </source>
</evidence>
<evidence type="ECO:0000313" key="2">
    <source>
        <dbReference type="EMBL" id="UYV66125.1"/>
    </source>
</evidence>
<name>A0ABY6KEN7_9ARAC</name>
<proteinExistence type="predicted"/>
<organism evidence="2 3">
    <name type="scientific">Cordylochernes scorpioides</name>
    <dbReference type="NCBI Taxonomy" id="51811"/>
    <lineage>
        <taxon>Eukaryota</taxon>
        <taxon>Metazoa</taxon>
        <taxon>Ecdysozoa</taxon>
        <taxon>Arthropoda</taxon>
        <taxon>Chelicerata</taxon>
        <taxon>Arachnida</taxon>
        <taxon>Pseudoscorpiones</taxon>
        <taxon>Cheliferoidea</taxon>
        <taxon>Chernetidae</taxon>
        <taxon>Cordylochernes</taxon>
    </lineage>
</organism>
<keyword evidence="3" id="KW-1185">Reference proteome</keyword>
<reference evidence="2 3" key="1">
    <citation type="submission" date="2022-01" db="EMBL/GenBank/DDBJ databases">
        <title>A chromosomal length assembly of Cordylochernes scorpioides.</title>
        <authorList>
            <person name="Zeh D."/>
            <person name="Zeh J."/>
        </authorList>
    </citation>
    <scope>NUCLEOTIDE SEQUENCE [LARGE SCALE GENOMIC DNA]</scope>
    <source>
        <strain evidence="2">IN4F17</strain>
        <tissue evidence="2">Whole Body</tissue>
    </source>
</reference>
<dbReference type="EMBL" id="CP092866">
    <property type="protein sequence ID" value="UYV66125.1"/>
    <property type="molecule type" value="Genomic_DNA"/>
</dbReference>